<reference evidence="2 3" key="1">
    <citation type="submission" date="2014-04" db="EMBL/GenBank/DDBJ databases">
        <title>Evolutionary Origins and Diversification of the Mycorrhizal Mutualists.</title>
        <authorList>
            <consortium name="DOE Joint Genome Institute"/>
            <consortium name="Mycorrhizal Genomics Consortium"/>
            <person name="Kohler A."/>
            <person name="Kuo A."/>
            <person name="Nagy L.G."/>
            <person name="Floudas D."/>
            <person name="Copeland A."/>
            <person name="Barry K.W."/>
            <person name="Cichocki N."/>
            <person name="Veneault-Fourrey C."/>
            <person name="LaButti K."/>
            <person name="Lindquist E.A."/>
            <person name="Lipzen A."/>
            <person name="Lundell T."/>
            <person name="Morin E."/>
            <person name="Murat C."/>
            <person name="Riley R."/>
            <person name="Ohm R."/>
            <person name="Sun H."/>
            <person name="Tunlid A."/>
            <person name="Henrissat B."/>
            <person name="Grigoriev I.V."/>
            <person name="Hibbett D.S."/>
            <person name="Martin F."/>
        </authorList>
    </citation>
    <scope>NUCLEOTIDE SEQUENCE [LARGE SCALE GENOMIC DNA]</scope>
    <source>
        <strain evidence="2 3">FD-317 M1</strain>
    </source>
</reference>
<keyword evidence="3" id="KW-1185">Reference proteome</keyword>
<evidence type="ECO:0000256" key="1">
    <source>
        <dbReference type="SAM" id="MobiDB-lite"/>
    </source>
</evidence>
<dbReference type="HOGENOM" id="CLU_1042268_0_0_1"/>
<dbReference type="Proteomes" id="UP000053593">
    <property type="component" value="Unassembled WGS sequence"/>
</dbReference>
<feature type="region of interest" description="Disordered" evidence="1">
    <location>
        <begin position="185"/>
        <end position="205"/>
    </location>
</feature>
<gene>
    <name evidence="2" type="ORF">GYMLUDRAFT_243108</name>
</gene>
<sequence>MTYLLDRPGILSWLALPLPNFVVFDAPQTRFQSVGDLSDHDPNYILLAHSDQPLFHPRKCSGTIWYIHQDCSTTSLALTSKNNRLLLPVFQRHPNHYFYPFRYGLPIRRPALPSILLYPDLAHPSAALPPLPTTLLSILEAGLRSPPPDRAPEDLSSLKTEGHRSKTIALRDQFLERMENNDDTENLAGHEADEGPSNPSLILPQGGNMDEVLKRRREPLSNVPMGLLLLDPGATYTMAYFRLRRALQGIAIVVWKRFGRHLRLTSY</sequence>
<proteinExistence type="predicted"/>
<name>A0A0D0BDX9_9AGAR</name>
<evidence type="ECO:0000313" key="2">
    <source>
        <dbReference type="EMBL" id="KIK61955.1"/>
    </source>
</evidence>
<dbReference type="OrthoDB" id="264354at2759"/>
<organism evidence="2 3">
    <name type="scientific">Collybiopsis luxurians FD-317 M1</name>
    <dbReference type="NCBI Taxonomy" id="944289"/>
    <lineage>
        <taxon>Eukaryota</taxon>
        <taxon>Fungi</taxon>
        <taxon>Dikarya</taxon>
        <taxon>Basidiomycota</taxon>
        <taxon>Agaricomycotina</taxon>
        <taxon>Agaricomycetes</taxon>
        <taxon>Agaricomycetidae</taxon>
        <taxon>Agaricales</taxon>
        <taxon>Marasmiineae</taxon>
        <taxon>Omphalotaceae</taxon>
        <taxon>Collybiopsis</taxon>
        <taxon>Collybiopsis luxurians</taxon>
    </lineage>
</organism>
<evidence type="ECO:0000313" key="3">
    <source>
        <dbReference type="Proteomes" id="UP000053593"/>
    </source>
</evidence>
<accession>A0A0D0BDX9</accession>
<protein>
    <submittedName>
        <fullName evidence="2">Uncharacterized protein</fullName>
    </submittedName>
</protein>
<dbReference type="EMBL" id="KN834769">
    <property type="protein sequence ID" value="KIK61955.1"/>
    <property type="molecule type" value="Genomic_DNA"/>
</dbReference>
<dbReference type="AlphaFoldDB" id="A0A0D0BDX9"/>